<evidence type="ECO:0000313" key="1">
    <source>
        <dbReference type="EMBL" id="KAK8984847.1"/>
    </source>
</evidence>
<name>A0ABR2P8T4_9ROSI</name>
<evidence type="ECO:0000313" key="2">
    <source>
        <dbReference type="Proteomes" id="UP001396334"/>
    </source>
</evidence>
<protein>
    <submittedName>
        <fullName evidence="1">Uncharacterized protein</fullName>
    </submittedName>
</protein>
<dbReference type="EMBL" id="JBBPBN010000075">
    <property type="protein sequence ID" value="KAK8984847.1"/>
    <property type="molecule type" value="Genomic_DNA"/>
</dbReference>
<dbReference type="Proteomes" id="UP001396334">
    <property type="component" value="Unassembled WGS sequence"/>
</dbReference>
<comment type="caution">
    <text evidence="1">The sequence shown here is derived from an EMBL/GenBank/DDBJ whole genome shotgun (WGS) entry which is preliminary data.</text>
</comment>
<sequence>MLEMRLRDKVDNDEDKSICVSALSLNWSGNCVNMRSVVEGGEQGLPAWIVRAWASSVRERFDDLSMVSTLHPCPTRFGFLGFFIHVLSWLFEMKKGFGAIFIHEGPDRFLCGGENGREDYLVFPFGKLISSFTVLLCFNTWKSLSTMRKGPLLTT</sequence>
<proteinExistence type="predicted"/>
<accession>A0ABR2P8T4</accession>
<reference evidence="1 2" key="1">
    <citation type="journal article" date="2024" name="G3 (Bethesda)">
        <title>Genome assembly of Hibiscus sabdariffa L. provides insights into metabolisms of medicinal natural products.</title>
        <authorList>
            <person name="Kim T."/>
        </authorList>
    </citation>
    <scope>NUCLEOTIDE SEQUENCE [LARGE SCALE GENOMIC DNA]</scope>
    <source>
        <strain evidence="1">TK-2024</strain>
        <tissue evidence="1">Old leaves</tissue>
    </source>
</reference>
<keyword evidence="2" id="KW-1185">Reference proteome</keyword>
<organism evidence="1 2">
    <name type="scientific">Hibiscus sabdariffa</name>
    <name type="common">roselle</name>
    <dbReference type="NCBI Taxonomy" id="183260"/>
    <lineage>
        <taxon>Eukaryota</taxon>
        <taxon>Viridiplantae</taxon>
        <taxon>Streptophyta</taxon>
        <taxon>Embryophyta</taxon>
        <taxon>Tracheophyta</taxon>
        <taxon>Spermatophyta</taxon>
        <taxon>Magnoliopsida</taxon>
        <taxon>eudicotyledons</taxon>
        <taxon>Gunneridae</taxon>
        <taxon>Pentapetalae</taxon>
        <taxon>rosids</taxon>
        <taxon>malvids</taxon>
        <taxon>Malvales</taxon>
        <taxon>Malvaceae</taxon>
        <taxon>Malvoideae</taxon>
        <taxon>Hibiscus</taxon>
    </lineage>
</organism>
<gene>
    <name evidence="1" type="ORF">V6N11_020160</name>
</gene>